<dbReference type="AlphaFoldDB" id="A0A420J0R1"/>
<gene>
    <name evidence="2" type="ORF">GcC1_037001</name>
</gene>
<name>A0A420J0R1_9PEZI</name>
<evidence type="ECO:0000313" key="3">
    <source>
        <dbReference type="Proteomes" id="UP000285405"/>
    </source>
</evidence>
<reference evidence="2 3" key="1">
    <citation type="journal article" date="2018" name="BMC Genomics">
        <title>Comparative genome analyses reveal sequence features reflecting distinct modes of host-adaptation between dicot and monocot powdery mildew.</title>
        <authorList>
            <person name="Wu Y."/>
            <person name="Ma X."/>
            <person name="Pan Z."/>
            <person name="Kale S.D."/>
            <person name="Song Y."/>
            <person name="King H."/>
            <person name="Zhang Q."/>
            <person name="Presley C."/>
            <person name="Deng X."/>
            <person name="Wei C.I."/>
            <person name="Xiao S."/>
        </authorList>
    </citation>
    <scope>NUCLEOTIDE SEQUENCE [LARGE SCALE GENOMIC DNA]</scope>
    <source>
        <strain evidence="2">UCSC1</strain>
    </source>
</reference>
<organism evidence="2 3">
    <name type="scientific">Golovinomyces cichoracearum</name>
    <dbReference type="NCBI Taxonomy" id="62708"/>
    <lineage>
        <taxon>Eukaryota</taxon>
        <taxon>Fungi</taxon>
        <taxon>Dikarya</taxon>
        <taxon>Ascomycota</taxon>
        <taxon>Pezizomycotina</taxon>
        <taxon>Leotiomycetes</taxon>
        <taxon>Erysiphales</taxon>
        <taxon>Erysiphaceae</taxon>
        <taxon>Golovinomyces</taxon>
    </lineage>
</organism>
<feature type="region of interest" description="Disordered" evidence="1">
    <location>
        <begin position="246"/>
        <end position="266"/>
    </location>
</feature>
<dbReference type="OrthoDB" id="411592at2759"/>
<dbReference type="EMBL" id="MCBR01003744">
    <property type="protein sequence ID" value="RKF80338.1"/>
    <property type="molecule type" value="Genomic_DNA"/>
</dbReference>
<evidence type="ECO:0000313" key="2">
    <source>
        <dbReference type="EMBL" id="RKF80338.1"/>
    </source>
</evidence>
<dbReference type="Proteomes" id="UP000285405">
    <property type="component" value="Unassembled WGS sequence"/>
</dbReference>
<comment type="caution">
    <text evidence="2">The sequence shown here is derived from an EMBL/GenBank/DDBJ whole genome shotgun (WGS) entry which is preliminary data.</text>
</comment>
<evidence type="ECO:0000256" key="1">
    <source>
        <dbReference type="SAM" id="MobiDB-lite"/>
    </source>
</evidence>
<proteinExistence type="predicted"/>
<accession>A0A420J0R1</accession>
<protein>
    <submittedName>
        <fullName evidence="2">Putative glycosyl</fullName>
    </submittedName>
</protein>
<sequence length="266" mass="30742">METRGLFPSNFLTSSNDNFFVDCRYNSREVSNRGNRGNSKLSSNGFRYDNNRRYNTNPGWKKHYFVCGKIGCYSTIHTSEERQKSRDKYIEERVRDPNTNRRDYSAFLLDYEGHEEDEEEEIEEYERRSNSGDYANEDEEQKFFAASFLSDEAFRHRINNRENQNPASPKTTSTAFVLDRYTNEVFQGILPDTGAARNSTVGKGQFQALSREIRLLIKLQIPIIACADFNSLYECLVKLGSTNDKTSDDRLDGSSSVVRKKGDIRD</sequence>